<proteinExistence type="predicted"/>
<protein>
    <recommendedName>
        <fullName evidence="4">Transmembrane protein</fullName>
    </recommendedName>
</protein>
<comment type="caution">
    <text evidence="2">The sequence shown here is derived from an EMBL/GenBank/DDBJ whole genome shotgun (WGS) entry which is preliminary data.</text>
</comment>
<gene>
    <name evidence="2" type="ORF">LNV07_18300</name>
</gene>
<evidence type="ECO:0008006" key="4">
    <source>
        <dbReference type="Google" id="ProtNLM"/>
    </source>
</evidence>
<evidence type="ECO:0000313" key="2">
    <source>
        <dbReference type="EMBL" id="MCV2370038.1"/>
    </source>
</evidence>
<reference evidence="2 3" key="1">
    <citation type="submission" date="2021-11" db="EMBL/GenBank/DDBJ databases">
        <authorList>
            <person name="Liang Q."/>
            <person name="Mou H."/>
            <person name="Liu Z."/>
        </authorList>
    </citation>
    <scope>NUCLEOTIDE SEQUENCE [LARGE SCALE GENOMIC DNA]</scope>
    <source>
        <strain evidence="2 3">CHU3</strain>
    </source>
</reference>
<sequence length="94" mass="10124">MTPVTSTAAGAEAKAAEPAVAARLGAVFATFAFAFSAGFWSSSQTNMVSIPIESNYQSVVFKHQGLLDIKTPFALLGRKSHNSEFVHTKISRYR</sequence>
<keyword evidence="1" id="KW-0472">Membrane</keyword>
<evidence type="ECO:0000256" key="1">
    <source>
        <dbReference type="SAM" id="Phobius"/>
    </source>
</evidence>
<organism evidence="2 3">
    <name type="scientific">Roseateles oligotrophus</name>
    <dbReference type="NCBI Taxonomy" id="1769250"/>
    <lineage>
        <taxon>Bacteria</taxon>
        <taxon>Pseudomonadati</taxon>
        <taxon>Pseudomonadota</taxon>
        <taxon>Betaproteobacteria</taxon>
        <taxon>Burkholderiales</taxon>
        <taxon>Sphaerotilaceae</taxon>
        <taxon>Roseateles</taxon>
    </lineage>
</organism>
<keyword evidence="3" id="KW-1185">Reference proteome</keyword>
<keyword evidence="1" id="KW-0812">Transmembrane</keyword>
<dbReference type="RefSeq" id="WP_263572624.1">
    <property type="nucleotide sequence ID" value="NZ_JAJIRN010000008.1"/>
</dbReference>
<accession>A0ABT2YIZ8</accession>
<dbReference type="EMBL" id="JAJIRN010000008">
    <property type="protein sequence ID" value="MCV2370038.1"/>
    <property type="molecule type" value="Genomic_DNA"/>
</dbReference>
<name>A0ABT2YIZ8_9BURK</name>
<feature type="transmembrane region" description="Helical" evidence="1">
    <location>
        <begin position="20"/>
        <end position="40"/>
    </location>
</feature>
<evidence type="ECO:0000313" key="3">
    <source>
        <dbReference type="Proteomes" id="UP001209701"/>
    </source>
</evidence>
<dbReference type="Proteomes" id="UP001209701">
    <property type="component" value="Unassembled WGS sequence"/>
</dbReference>
<keyword evidence="1" id="KW-1133">Transmembrane helix</keyword>